<dbReference type="EMBL" id="CM002922">
    <property type="protein sequence ID" value="KGN66796.1"/>
    <property type="molecule type" value="Genomic_DNA"/>
</dbReference>
<reference evidence="2 3" key="3">
    <citation type="journal article" date="2010" name="BMC Genomics">
        <title>Transcriptome sequencing and comparative analysis of cucumber flowers with different sex types.</title>
        <authorList>
            <person name="Guo S."/>
            <person name="Zheng Y."/>
            <person name="Joung J.G."/>
            <person name="Liu S."/>
            <person name="Zhang Z."/>
            <person name="Crasta O.R."/>
            <person name="Sobral B.W."/>
            <person name="Xu Y."/>
            <person name="Huang S."/>
            <person name="Fei Z."/>
        </authorList>
    </citation>
    <scope>NUCLEOTIDE SEQUENCE [LARGE SCALE GENOMIC DNA]</scope>
    <source>
        <strain evidence="3">cv. 9930</strain>
    </source>
</reference>
<feature type="signal peptide" evidence="1">
    <location>
        <begin position="1"/>
        <end position="30"/>
    </location>
</feature>
<reference evidence="2 3" key="4">
    <citation type="journal article" date="2011" name="BMC Genomics">
        <title>RNA-Seq improves annotation of protein-coding genes in the cucumber genome.</title>
        <authorList>
            <person name="Li Z."/>
            <person name="Zhang Z."/>
            <person name="Yan P."/>
            <person name="Huang S."/>
            <person name="Fei Z."/>
            <person name="Lin K."/>
        </authorList>
    </citation>
    <scope>NUCLEOTIDE SEQUENCE [LARGE SCALE GENOMIC DNA]</scope>
    <source>
        <strain evidence="3">cv. 9930</strain>
    </source>
</reference>
<gene>
    <name evidence="2" type="ORF">Csa_1G690330</name>
</gene>
<dbReference type="Proteomes" id="UP000029981">
    <property type="component" value="Chromosome 1"/>
</dbReference>
<accession>A0A0A0M3I8</accession>
<reference evidence="2 3" key="2">
    <citation type="journal article" date="2009" name="PLoS ONE">
        <title>An integrated genetic and cytogenetic map of the cucumber genome.</title>
        <authorList>
            <person name="Ren Y."/>
            <person name="Zhang Z."/>
            <person name="Liu J."/>
            <person name="Staub J.E."/>
            <person name="Han Y."/>
            <person name="Cheng Z."/>
            <person name="Li X."/>
            <person name="Lu J."/>
            <person name="Miao H."/>
            <person name="Kang H."/>
            <person name="Xie B."/>
            <person name="Gu X."/>
            <person name="Wang X."/>
            <person name="Du Y."/>
            <person name="Jin W."/>
            <person name="Huang S."/>
        </authorList>
    </citation>
    <scope>NUCLEOTIDE SEQUENCE [LARGE SCALE GENOMIC DNA]</scope>
    <source>
        <strain evidence="3">cv. 9930</strain>
    </source>
</reference>
<evidence type="ECO:0000256" key="1">
    <source>
        <dbReference type="SAM" id="SignalP"/>
    </source>
</evidence>
<evidence type="ECO:0000313" key="3">
    <source>
        <dbReference type="Proteomes" id="UP000029981"/>
    </source>
</evidence>
<name>A0A0A0M3I8_CUCSA</name>
<feature type="chain" id="PRO_5001966521" evidence="1">
    <location>
        <begin position="31"/>
        <end position="166"/>
    </location>
</feature>
<evidence type="ECO:0000313" key="2">
    <source>
        <dbReference type="EMBL" id="KGN66796.1"/>
    </source>
</evidence>
<dbReference type="AlphaFoldDB" id="A0A0A0M3I8"/>
<sequence>MFALSSHFPSLSSSLINLLHLFAFLPQSSSLSDHYNLAPFSYPAIKSKIIFVLSEFKFIMEVLHLVQLSSSTYSKPGFSRNPFEVLMEKEVCRELASSHVCRKSHPQVSKFPEKHKTAISDDEEIERSNLMKTEKVSVKPKLLPNKKSKEVEKVFKEDRERSRQYN</sequence>
<reference evidence="2 3" key="1">
    <citation type="journal article" date="2009" name="Nat. Genet.">
        <title>The genome of the cucumber, Cucumis sativus L.</title>
        <authorList>
            <person name="Huang S."/>
            <person name="Li R."/>
            <person name="Zhang Z."/>
            <person name="Li L."/>
            <person name="Gu X."/>
            <person name="Fan W."/>
            <person name="Lucas W.J."/>
            <person name="Wang X."/>
            <person name="Xie B."/>
            <person name="Ni P."/>
            <person name="Ren Y."/>
            <person name="Zhu H."/>
            <person name="Li J."/>
            <person name="Lin K."/>
            <person name="Jin W."/>
            <person name="Fei Z."/>
            <person name="Li G."/>
            <person name="Staub J."/>
            <person name="Kilian A."/>
            <person name="van der Vossen E.A."/>
            <person name="Wu Y."/>
            <person name="Guo J."/>
            <person name="He J."/>
            <person name="Jia Z."/>
            <person name="Ren Y."/>
            <person name="Tian G."/>
            <person name="Lu Y."/>
            <person name="Ruan J."/>
            <person name="Qian W."/>
            <person name="Wang M."/>
            <person name="Huang Q."/>
            <person name="Li B."/>
            <person name="Xuan Z."/>
            <person name="Cao J."/>
            <person name="Asan"/>
            <person name="Wu Z."/>
            <person name="Zhang J."/>
            <person name="Cai Q."/>
            <person name="Bai Y."/>
            <person name="Zhao B."/>
            <person name="Han Y."/>
            <person name="Li Y."/>
            <person name="Li X."/>
            <person name="Wang S."/>
            <person name="Shi Q."/>
            <person name="Liu S."/>
            <person name="Cho W.K."/>
            <person name="Kim J.Y."/>
            <person name="Xu Y."/>
            <person name="Heller-Uszynska K."/>
            <person name="Miao H."/>
            <person name="Cheng Z."/>
            <person name="Zhang S."/>
            <person name="Wu J."/>
            <person name="Yang Y."/>
            <person name="Kang H."/>
            <person name="Li M."/>
            <person name="Liang H."/>
            <person name="Ren X."/>
            <person name="Shi Z."/>
            <person name="Wen M."/>
            <person name="Jian M."/>
            <person name="Yang H."/>
            <person name="Zhang G."/>
            <person name="Yang Z."/>
            <person name="Chen R."/>
            <person name="Liu S."/>
            <person name="Li J."/>
            <person name="Ma L."/>
            <person name="Liu H."/>
            <person name="Zhou Y."/>
            <person name="Zhao J."/>
            <person name="Fang X."/>
            <person name="Li G."/>
            <person name="Fang L."/>
            <person name="Li Y."/>
            <person name="Liu D."/>
            <person name="Zheng H."/>
            <person name="Zhang Y."/>
            <person name="Qin N."/>
            <person name="Li Z."/>
            <person name="Yang G."/>
            <person name="Yang S."/>
            <person name="Bolund L."/>
            <person name="Kristiansen K."/>
            <person name="Zheng H."/>
            <person name="Li S."/>
            <person name="Zhang X."/>
            <person name="Yang H."/>
            <person name="Wang J."/>
            <person name="Sun R."/>
            <person name="Zhang B."/>
            <person name="Jiang S."/>
            <person name="Wang J."/>
            <person name="Du Y."/>
            <person name="Li S."/>
        </authorList>
    </citation>
    <scope>NUCLEOTIDE SEQUENCE [LARGE SCALE GENOMIC DNA]</scope>
    <source>
        <strain evidence="3">cv. 9930</strain>
    </source>
</reference>
<keyword evidence="1" id="KW-0732">Signal</keyword>
<organism evidence="2 3">
    <name type="scientific">Cucumis sativus</name>
    <name type="common">Cucumber</name>
    <dbReference type="NCBI Taxonomy" id="3659"/>
    <lineage>
        <taxon>Eukaryota</taxon>
        <taxon>Viridiplantae</taxon>
        <taxon>Streptophyta</taxon>
        <taxon>Embryophyta</taxon>
        <taxon>Tracheophyta</taxon>
        <taxon>Spermatophyta</taxon>
        <taxon>Magnoliopsida</taxon>
        <taxon>eudicotyledons</taxon>
        <taxon>Gunneridae</taxon>
        <taxon>Pentapetalae</taxon>
        <taxon>rosids</taxon>
        <taxon>fabids</taxon>
        <taxon>Cucurbitales</taxon>
        <taxon>Cucurbitaceae</taxon>
        <taxon>Benincaseae</taxon>
        <taxon>Cucumis</taxon>
    </lineage>
</organism>
<protein>
    <submittedName>
        <fullName evidence="2">Uncharacterized protein</fullName>
    </submittedName>
</protein>
<dbReference type="Gramene" id="KGN66796">
    <property type="protein sequence ID" value="KGN66796"/>
    <property type="gene ID" value="Csa_1G690330"/>
</dbReference>
<keyword evidence="3" id="KW-1185">Reference proteome</keyword>
<proteinExistence type="predicted"/>